<protein>
    <submittedName>
        <fullName evidence="2">Uncharacterized protein</fullName>
    </submittedName>
</protein>
<reference evidence="2 3" key="1">
    <citation type="submission" date="2023-05" db="EMBL/GenBank/DDBJ databases">
        <title>B98-5 Cell Line De Novo Hybrid Assembly: An Optical Mapping Approach.</title>
        <authorList>
            <person name="Kananen K."/>
            <person name="Auerbach J.A."/>
            <person name="Kautto E."/>
            <person name="Blachly J.S."/>
        </authorList>
    </citation>
    <scope>NUCLEOTIDE SEQUENCE [LARGE SCALE GENOMIC DNA]</scope>
    <source>
        <strain evidence="2">B95-8</strain>
        <tissue evidence="2">Cell line</tissue>
    </source>
</reference>
<sequence length="141" mass="15716">MSLPNKGDTAGFSLIPGLNHCLYLPQFLWLLAFRAQLVAVTPPGCLCIALYFAYSTEDLVLAAAAEHTVDPQRILSWRERLCPFLAWLFMSGPRTNTGRNLEARGARARGKDTVITTPPKRNMKTKSAVRPRKEPSSSMRQ</sequence>
<name>A0ABQ9WIV6_SAGOE</name>
<gene>
    <name evidence="2" type="ORF">P7K49_002637</name>
</gene>
<evidence type="ECO:0000313" key="3">
    <source>
        <dbReference type="Proteomes" id="UP001266305"/>
    </source>
</evidence>
<accession>A0ABQ9WIV6</accession>
<keyword evidence="3" id="KW-1185">Reference proteome</keyword>
<proteinExistence type="predicted"/>
<organism evidence="2 3">
    <name type="scientific">Saguinus oedipus</name>
    <name type="common">Cotton-top tamarin</name>
    <name type="synonym">Oedipomidas oedipus</name>
    <dbReference type="NCBI Taxonomy" id="9490"/>
    <lineage>
        <taxon>Eukaryota</taxon>
        <taxon>Metazoa</taxon>
        <taxon>Chordata</taxon>
        <taxon>Craniata</taxon>
        <taxon>Vertebrata</taxon>
        <taxon>Euteleostomi</taxon>
        <taxon>Mammalia</taxon>
        <taxon>Eutheria</taxon>
        <taxon>Euarchontoglires</taxon>
        <taxon>Primates</taxon>
        <taxon>Haplorrhini</taxon>
        <taxon>Platyrrhini</taxon>
        <taxon>Cebidae</taxon>
        <taxon>Callitrichinae</taxon>
        <taxon>Saguinus</taxon>
    </lineage>
</organism>
<dbReference type="Proteomes" id="UP001266305">
    <property type="component" value="Unassembled WGS sequence"/>
</dbReference>
<feature type="compositionally biased region" description="Basic residues" evidence="1">
    <location>
        <begin position="121"/>
        <end position="130"/>
    </location>
</feature>
<evidence type="ECO:0000256" key="1">
    <source>
        <dbReference type="SAM" id="MobiDB-lite"/>
    </source>
</evidence>
<evidence type="ECO:0000313" key="2">
    <source>
        <dbReference type="EMBL" id="KAK2121251.1"/>
    </source>
</evidence>
<dbReference type="EMBL" id="JASSZA010000001">
    <property type="protein sequence ID" value="KAK2121251.1"/>
    <property type="molecule type" value="Genomic_DNA"/>
</dbReference>
<comment type="caution">
    <text evidence="2">The sequence shown here is derived from an EMBL/GenBank/DDBJ whole genome shotgun (WGS) entry which is preliminary data.</text>
</comment>
<feature type="region of interest" description="Disordered" evidence="1">
    <location>
        <begin position="99"/>
        <end position="141"/>
    </location>
</feature>
<feature type="compositionally biased region" description="Basic and acidic residues" evidence="1">
    <location>
        <begin position="101"/>
        <end position="112"/>
    </location>
</feature>